<name>A0A5B8L2N3_9HYPH</name>
<organism evidence="4 5">
    <name type="scientific">Nitratireductor mangrovi</name>
    <dbReference type="NCBI Taxonomy" id="2599600"/>
    <lineage>
        <taxon>Bacteria</taxon>
        <taxon>Pseudomonadati</taxon>
        <taxon>Pseudomonadota</taxon>
        <taxon>Alphaproteobacteria</taxon>
        <taxon>Hyphomicrobiales</taxon>
        <taxon>Phyllobacteriaceae</taxon>
        <taxon>Nitratireductor</taxon>
    </lineage>
</organism>
<dbReference type="Proteomes" id="UP000321389">
    <property type="component" value="Chromosome"/>
</dbReference>
<dbReference type="EMBL" id="CP042301">
    <property type="protein sequence ID" value="QDZ02221.1"/>
    <property type="molecule type" value="Genomic_DNA"/>
</dbReference>
<reference evidence="4" key="1">
    <citation type="submission" date="2020-04" db="EMBL/GenBank/DDBJ databases">
        <title>Nitratireductor sp. nov. isolated from mangrove soil.</title>
        <authorList>
            <person name="Ye Y."/>
        </authorList>
    </citation>
    <scope>NUCLEOTIDE SEQUENCE</scope>
    <source>
        <strain evidence="4">SY7</strain>
    </source>
</reference>
<comment type="similarity">
    <text evidence="1">Belongs to the phosphate/phosphite/phosphonate binding protein family.</text>
</comment>
<dbReference type="Gene3D" id="3.40.190.10">
    <property type="entry name" value="Periplasmic binding protein-like II"/>
    <property type="match status" value="2"/>
</dbReference>
<protein>
    <submittedName>
        <fullName evidence="4">Phosphonate ABC transporter substrate-binding protein</fullName>
    </submittedName>
</protein>
<dbReference type="Pfam" id="PF12974">
    <property type="entry name" value="Phosphonate-bd"/>
    <property type="match status" value="1"/>
</dbReference>
<dbReference type="RefSeq" id="WP_146300860.1">
    <property type="nucleotide sequence ID" value="NZ_CP042301.2"/>
</dbReference>
<dbReference type="SUPFAM" id="SSF53850">
    <property type="entry name" value="Periplasmic binding protein-like II"/>
    <property type="match status" value="1"/>
</dbReference>
<accession>A0A5B8L2N3</accession>
<dbReference type="InterPro" id="IPR005770">
    <property type="entry name" value="PhnD"/>
</dbReference>
<keyword evidence="5" id="KW-1185">Reference proteome</keyword>
<proteinExistence type="inferred from homology"/>
<dbReference type="PANTHER" id="PTHR35841:SF1">
    <property type="entry name" value="PHOSPHONATES-BINDING PERIPLASMIC PROTEIN"/>
    <property type="match status" value="1"/>
</dbReference>
<dbReference type="NCBIfam" id="TIGR03431">
    <property type="entry name" value="PhnD"/>
    <property type="match status" value="1"/>
</dbReference>
<dbReference type="AlphaFoldDB" id="A0A5B8L2N3"/>
<evidence type="ECO:0000313" key="5">
    <source>
        <dbReference type="Proteomes" id="UP000321389"/>
    </source>
</evidence>
<evidence type="ECO:0000256" key="3">
    <source>
        <dbReference type="SAM" id="SignalP"/>
    </source>
</evidence>
<dbReference type="GO" id="GO:0015716">
    <property type="term" value="P:organic phosphonate transport"/>
    <property type="evidence" value="ECO:0007669"/>
    <property type="project" value="InterPro"/>
</dbReference>
<dbReference type="KEGG" id="niy:FQ775_18545"/>
<gene>
    <name evidence="4" type="primary">phnD</name>
    <name evidence="4" type="ORF">FQ775_18545</name>
</gene>
<dbReference type="OrthoDB" id="9802896at2"/>
<dbReference type="GO" id="GO:0043190">
    <property type="term" value="C:ATP-binding cassette (ABC) transporter complex"/>
    <property type="evidence" value="ECO:0007669"/>
    <property type="project" value="InterPro"/>
</dbReference>
<feature type="signal peptide" evidence="3">
    <location>
        <begin position="1"/>
        <end position="20"/>
    </location>
</feature>
<dbReference type="GO" id="GO:0055085">
    <property type="term" value="P:transmembrane transport"/>
    <property type="evidence" value="ECO:0007669"/>
    <property type="project" value="InterPro"/>
</dbReference>
<dbReference type="PANTHER" id="PTHR35841">
    <property type="entry name" value="PHOSPHONATES-BINDING PERIPLASMIC PROTEIN"/>
    <property type="match status" value="1"/>
</dbReference>
<evidence type="ECO:0000313" key="4">
    <source>
        <dbReference type="EMBL" id="QDZ02221.1"/>
    </source>
</evidence>
<keyword evidence="2 3" id="KW-0732">Signal</keyword>
<sequence length="301" mass="31746">MKKLLAALLTSAAIAAPAFGQDGISEFRIGILGGENAQDRLTSHECLKNYTEEALGVPVKLFTPADYDGVIQGLLGGTIDMAWLGASGYAKTYLTDPEAVEPVLVKTNLDGSFSYHSIGFARKDSGITSLEGMKGKKFGFGDPNSTSGYLIPSIEIPAEIGATMDNGVYFSEVVFTGGHEQTIVAVVNGDVDGGVTWADGQGAWEDGFNSGALRKAVDAGIVDMNDIVQIWKSKPIPEGPIVLRKALPADAKAKMVELVGGMHEKDAQCAYNIAAGDTAGFKPISHDAYESIIAVRRAQTN</sequence>
<dbReference type="CDD" id="cd01071">
    <property type="entry name" value="PBP2_PhnD_like"/>
    <property type="match status" value="1"/>
</dbReference>
<dbReference type="NCBIfam" id="TIGR01098">
    <property type="entry name" value="3A0109s03R"/>
    <property type="match status" value="1"/>
</dbReference>
<evidence type="ECO:0000256" key="1">
    <source>
        <dbReference type="ARBA" id="ARBA00007162"/>
    </source>
</evidence>
<feature type="chain" id="PRO_5022997249" evidence="3">
    <location>
        <begin position="21"/>
        <end position="301"/>
    </location>
</feature>
<evidence type="ECO:0000256" key="2">
    <source>
        <dbReference type="ARBA" id="ARBA00022729"/>
    </source>
</evidence>
<dbReference type="InterPro" id="IPR017797">
    <property type="entry name" value="Phosphnate-bd"/>
</dbReference>